<dbReference type="InterPro" id="IPR036249">
    <property type="entry name" value="Thioredoxin-like_sf"/>
</dbReference>
<dbReference type="PROSITE" id="PS51352">
    <property type="entry name" value="THIOREDOXIN_2"/>
    <property type="match status" value="1"/>
</dbReference>
<accession>A0A1H2Q421</accession>
<evidence type="ECO:0000256" key="1">
    <source>
        <dbReference type="SAM" id="Phobius"/>
    </source>
</evidence>
<dbReference type="RefSeq" id="WP_093027048.1">
    <property type="nucleotide sequence ID" value="NZ_FNNZ01000001.1"/>
</dbReference>
<evidence type="ECO:0000313" key="3">
    <source>
        <dbReference type="EMBL" id="SDW01843.1"/>
    </source>
</evidence>
<sequence>MSGNQSPSVSARRAKRLRDWVINIALILAIVGAVQWWKARPLVTGTAPPLVGVTLDGQAFDLAALAGRPVLVHFWASWCPVCGLMDGAVAAIAEDHAVVTVAMQSGGPQELRRYMAEAGHAYPVIADPTGDIASRWGVVGVPATFVVDPSGRIRDAVVGIATQPGLRWRLWRAGPASPEGALEPAASG</sequence>
<dbReference type="InterPro" id="IPR013766">
    <property type="entry name" value="Thioredoxin_domain"/>
</dbReference>
<keyword evidence="1" id="KW-0812">Transmembrane</keyword>
<dbReference type="OrthoDB" id="9788279at2"/>
<dbReference type="Proteomes" id="UP000198816">
    <property type="component" value="Unassembled WGS sequence"/>
</dbReference>
<dbReference type="InterPro" id="IPR000866">
    <property type="entry name" value="AhpC/TSA"/>
</dbReference>
<dbReference type="CDD" id="cd03011">
    <property type="entry name" value="TlpA_like_ScsD_MtbDsbE"/>
    <property type="match status" value="1"/>
</dbReference>
<feature type="transmembrane region" description="Helical" evidence="1">
    <location>
        <begin position="20"/>
        <end position="37"/>
    </location>
</feature>
<keyword evidence="4" id="KW-1185">Reference proteome</keyword>
<gene>
    <name evidence="3" type="ORF">SAMN05421783_10198</name>
</gene>
<proteinExistence type="predicted"/>
<dbReference type="Gene3D" id="3.40.30.10">
    <property type="entry name" value="Glutaredoxin"/>
    <property type="match status" value="1"/>
</dbReference>
<organism evidence="3 4">
    <name type="scientific">Thiocapsa roseopersicina</name>
    <dbReference type="NCBI Taxonomy" id="1058"/>
    <lineage>
        <taxon>Bacteria</taxon>
        <taxon>Pseudomonadati</taxon>
        <taxon>Pseudomonadota</taxon>
        <taxon>Gammaproteobacteria</taxon>
        <taxon>Chromatiales</taxon>
        <taxon>Chromatiaceae</taxon>
        <taxon>Thiocapsa</taxon>
    </lineage>
</organism>
<keyword evidence="1" id="KW-0472">Membrane</keyword>
<feature type="domain" description="Thioredoxin" evidence="2">
    <location>
        <begin position="41"/>
        <end position="175"/>
    </location>
</feature>
<dbReference type="SUPFAM" id="SSF52833">
    <property type="entry name" value="Thioredoxin-like"/>
    <property type="match status" value="1"/>
</dbReference>
<dbReference type="AlphaFoldDB" id="A0A1H2Q421"/>
<reference evidence="4" key="1">
    <citation type="submission" date="2016-10" db="EMBL/GenBank/DDBJ databases">
        <authorList>
            <person name="Varghese N."/>
            <person name="Submissions S."/>
        </authorList>
    </citation>
    <scope>NUCLEOTIDE SEQUENCE [LARGE SCALE GENOMIC DNA]</scope>
    <source>
        <strain evidence="4">DSM 217</strain>
    </source>
</reference>
<dbReference type="InterPro" id="IPR050553">
    <property type="entry name" value="Thioredoxin_ResA/DsbE_sf"/>
</dbReference>
<dbReference type="PANTHER" id="PTHR42852:SF17">
    <property type="entry name" value="THIOREDOXIN-LIKE PROTEIN HI_1115"/>
    <property type="match status" value="1"/>
</dbReference>
<dbReference type="PANTHER" id="PTHR42852">
    <property type="entry name" value="THIOL:DISULFIDE INTERCHANGE PROTEIN DSBE"/>
    <property type="match status" value="1"/>
</dbReference>
<dbReference type="STRING" id="1058.SAMN05421783_10198"/>
<name>A0A1H2Q421_THIRO</name>
<dbReference type="Pfam" id="PF00578">
    <property type="entry name" value="AhpC-TSA"/>
    <property type="match status" value="1"/>
</dbReference>
<keyword evidence="1" id="KW-1133">Transmembrane helix</keyword>
<dbReference type="GO" id="GO:0016491">
    <property type="term" value="F:oxidoreductase activity"/>
    <property type="evidence" value="ECO:0007669"/>
    <property type="project" value="InterPro"/>
</dbReference>
<evidence type="ECO:0000259" key="2">
    <source>
        <dbReference type="PROSITE" id="PS51352"/>
    </source>
</evidence>
<protein>
    <submittedName>
        <fullName evidence="3">Peroxiredoxin</fullName>
    </submittedName>
</protein>
<dbReference type="EMBL" id="FNNZ01000001">
    <property type="protein sequence ID" value="SDW01843.1"/>
    <property type="molecule type" value="Genomic_DNA"/>
</dbReference>
<dbReference type="GO" id="GO:0016209">
    <property type="term" value="F:antioxidant activity"/>
    <property type="evidence" value="ECO:0007669"/>
    <property type="project" value="InterPro"/>
</dbReference>
<evidence type="ECO:0000313" key="4">
    <source>
        <dbReference type="Proteomes" id="UP000198816"/>
    </source>
</evidence>